<dbReference type="GO" id="GO:0016491">
    <property type="term" value="F:oxidoreductase activity"/>
    <property type="evidence" value="ECO:0007669"/>
    <property type="project" value="InterPro"/>
</dbReference>
<dbReference type="Gene3D" id="3.90.180.10">
    <property type="entry name" value="Medium-chain alcohol dehydrogenases, catalytic domain"/>
    <property type="match status" value="1"/>
</dbReference>
<dbReference type="KEGG" id="amog:QRX60_31650"/>
<dbReference type="EMBL" id="CP127295">
    <property type="protein sequence ID" value="WIX98606.1"/>
    <property type="molecule type" value="Genomic_DNA"/>
</dbReference>
<keyword evidence="3" id="KW-1185">Reference proteome</keyword>
<dbReference type="Pfam" id="PF13602">
    <property type="entry name" value="ADH_zinc_N_2"/>
    <property type="match status" value="1"/>
</dbReference>
<feature type="domain" description="Enoyl reductase (ER)" evidence="1">
    <location>
        <begin position="10"/>
        <end position="289"/>
    </location>
</feature>
<dbReference type="RefSeq" id="WP_285995090.1">
    <property type="nucleotide sequence ID" value="NZ_CP127295.1"/>
</dbReference>
<dbReference type="SMART" id="SM00829">
    <property type="entry name" value="PKS_ER"/>
    <property type="match status" value="1"/>
</dbReference>
<dbReference type="InterPro" id="IPR036291">
    <property type="entry name" value="NAD(P)-bd_dom_sf"/>
</dbReference>
<organism evidence="2 3">
    <name type="scientific">Amycolatopsis mongoliensis</name>
    <dbReference type="NCBI Taxonomy" id="715475"/>
    <lineage>
        <taxon>Bacteria</taxon>
        <taxon>Bacillati</taxon>
        <taxon>Actinomycetota</taxon>
        <taxon>Actinomycetes</taxon>
        <taxon>Pseudonocardiales</taxon>
        <taxon>Pseudonocardiaceae</taxon>
        <taxon>Amycolatopsis</taxon>
    </lineage>
</organism>
<protein>
    <submittedName>
        <fullName evidence="2">Zinc-binding dehydrogenase</fullName>
    </submittedName>
</protein>
<dbReference type="InterPro" id="IPR011032">
    <property type="entry name" value="GroES-like_sf"/>
</dbReference>
<dbReference type="Gene3D" id="3.40.50.720">
    <property type="entry name" value="NAD(P)-binding Rossmann-like Domain"/>
    <property type="match status" value="1"/>
</dbReference>
<reference evidence="2 3" key="1">
    <citation type="submission" date="2023-06" db="EMBL/GenBank/DDBJ databases">
        <authorList>
            <person name="Oyuntsetseg B."/>
            <person name="Kim S.B."/>
        </authorList>
    </citation>
    <scope>NUCLEOTIDE SEQUENCE [LARGE SCALE GENOMIC DNA]</scope>
    <source>
        <strain evidence="2 3">4-36</strain>
    </source>
</reference>
<accession>A0A9Y2NBL1</accession>
<evidence type="ECO:0000259" key="1">
    <source>
        <dbReference type="SMART" id="SM00829"/>
    </source>
</evidence>
<dbReference type="PANTHER" id="PTHR43482:SF1">
    <property type="entry name" value="PROTEIN AST1-RELATED"/>
    <property type="match status" value="1"/>
</dbReference>
<dbReference type="Proteomes" id="UP001239397">
    <property type="component" value="Chromosome"/>
</dbReference>
<evidence type="ECO:0000313" key="2">
    <source>
        <dbReference type="EMBL" id="WIX98606.1"/>
    </source>
</evidence>
<dbReference type="SUPFAM" id="SSF51735">
    <property type="entry name" value="NAD(P)-binding Rossmann-fold domains"/>
    <property type="match status" value="1"/>
</dbReference>
<dbReference type="InterPro" id="IPR013154">
    <property type="entry name" value="ADH-like_N"/>
</dbReference>
<dbReference type="InterPro" id="IPR052585">
    <property type="entry name" value="Lipid_raft_assoc_Zn_ADH"/>
</dbReference>
<gene>
    <name evidence="2" type="ORF">QRX60_31650</name>
</gene>
<dbReference type="Pfam" id="PF08240">
    <property type="entry name" value="ADH_N"/>
    <property type="match status" value="1"/>
</dbReference>
<sequence>MRAIMLTGPGRPEVVDLPDPRPAEGQVRIRTAGSAVNAADLHILDSGTVGIGLGLDVAGVVDEVGPGVSGLVAGTPVAALHLPHAPHATTGAAAEYLVVPASDVAPVPAGVDLLDAATVPLNSLTAAQLLALLGAPAGRLLVTGAAGGVGGYAVALAARAGWAVTALARATDTGFLTRAGVERVVTNLPGHPDFDAVLDAALLGEAALKPVRDNGSYLGVFPGREPAAERGIRIAAGVVAPDGVALAQLLALTADGTLEPRRAATVNFEKAASAYEAFRGGGQRGRWVLTP</sequence>
<dbReference type="InterPro" id="IPR020843">
    <property type="entry name" value="ER"/>
</dbReference>
<proteinExistence type="predicted"/>
<dbReference type="SUPFAM" id="SSF50129">
    <property type="entry name" value="GroES-like"/>
    <property type="match status" value="1"/>
</dbReference>
<evidence type="ECO:0000313" key="3">
    <source>
        <dbReference type="Proteomes" id="UP001239397"/>
    </source>
</evidence>
<name>A0A9Y2NBL1_9PSEU</name>
<dbReference type="PANTHER" id="PTHR43482">
    <property type="entry name" value="PROTEIN AST1-RELATED"/>
    <property type="match status" value="1"/>
</dbReference>
<dbReference type="AlphaFoldDB" id="A0A9Y2NBL1"/>